<dbReference type="Gene3D" id="3.55.50.30">
    <property type="match status" value="1"/>
</dbReference>
<sequence length="414" mass="47352">MRGSGCVLIPLRFVFQMINRIQSQSSKKGKIFLCVVAVLGYYSTKPIIMSTKKVIKIIKKIINKKITDNEAHIFEDWFKTVHIKTEETWTEEELSQLKQKIHRRVFRPAFPMWAAAAAAVLILGFSFWLLQPEKPHEVEELLVHADGGKGDIEPGEYNGILRQEGKEDIEINRLHLDSVYALNNVKIQRIDSNVFQVLEMPNALVTTQYLKAPRGANITVKLVDGSRVTLNANASLLFPSKFDGRERLVEVHGEAYFEIEKDKNHKPFIVKAGDNRIRVLGTKFNVKNIDNESMRTALYEGRIRVSNPKFEVTMTPGKEIHVTPDGNYRVASFNIEKGNAWKDGLFELDGKNIKEIMGEVSAWYDVDIEFENPNTDITYMGEISKFSDIHDLLETLSLVKGNQFEIKERRIIVK</sequence>
<dbReference type="AlphaFoldDB" id="A0A6N8KV03"/>
<dbReference type="Gene3D" id="2.60.120.1440">
    <property type="match status" value="1"/>
</dbReference>
<evidence type="ECO:0000259" key="3">
    <source>
        <dbReference type="Pfam" id="PF16344"/>
    </source>
</evidence>
<keyword evidence="5" id="KW-1185">Reference proteome</keyword>
<evidence type="ECO:0000313" key="4">
    <source>
        <dbReference type="EMBL" id="MVZ61195.1"/>
    </source>
</evidence>
<name>A0A6N8KV03_9SPHI</name>
<protein>
    <submittedName>
        <fullName evidence="4">DUF4974 domain-containing protein</fullName>
    </submittedName>
</protein>
<keyword evidence="1" id="KW-0812">Transmembrane</keyword>
<keyword evidence="1" id="KW-1133">Transmembrane helix</keyword>
<feature type="domain" description="FecR protein" evidence="2">
    <location>
        <begin position="212"/>
        <end position="303"/>
    </location>
</feature>
<feature type="domain" description="Protein FecR C-terminal" evidence="3">
    <location>
        <begin position="346"/>
        <end position="413"/>
    </location>
</feature>
<dbReference type="Pfam" id="PF04773">
    <property type="entry name" value="FecR"/>
    <property type="match status" value="1"/>
</dbReference>
<dbReference type="GO" id="GO:0016989">
    <property type="term" value="F:sigma factor antagonist activity"/>
    <property type="evidence" value="ECO:0007669"/>
    <property type="project" value="TreeGrafter"/>
</dbReference>
<dbReference type="InterPro" id="IPR006860">
    <property type="entry name" value="FecR"/>
</dbReference>
<dbReference type="InterPro" id="IPR032508">
    <property type="entry name" value="FecR_C"/>
</dbReference>
<dbReference type="PANTHER" id="PTHR30273:SF2">
    <property type="entry name" value="PROTEIN FECR"/>
    <property type="match status" value="1"/>
</dbReference>
<dbReference type="PANTHER" id="PTHR30273">
    <property type="entry name" value="PERIPLASMIC SIGNAL SENSOR AND SIGMA FACTOR ACTIVATOR FECR-RELATED"/>
    <property type="match status" value="1"/>
</dbReference>
<feature type="transmembrane region" description="Helical" evidence="1">
    <location>
        <begin position="110"/>
        <end position="130"/>
    </location>
</feature>
<reference evidence="4 5" key="1">
    <citation type="submission" date="2019-12" db="EMBL/GenBank/DDBJ databases">
        <authorList>
            <person name="Dong K."/>
        </authorList>
    </citation>
    <scope>NUCLEOTIDE SEQUENCE [LARGE SCALE GENOMIC DNA]</scope>
    <source>
        <strain evidence="4 5">JCM 31225</strain>
    </source>
</reference>
<accession>A0A6N8KV03</accession>
<dbReference type="EMBL" id="WSQA01000002">
    <property type="protein sequence ID" value="MVZ61195.1"/>
    <property type="molecule type" value="Genomic_DNA"/>
</dbReference>
<keyword evidence="1" id="KW-0472">Membrane</keyword>
<dbReference type="InterPro" id="IPR012373">
    <property type="entry name" value="Ferrdict_sens_TM"/>
</dbReference>
<dbReference type="Pfam" id="PF16344">
    <property type="entry name" value="FecR_C"/>
    <property type="match status" value="1"/>
</dbReference>
<evidence type="ECO:0000256" key="1">
    <source>
        <dbReference type="SAM" id="Phobius"/>
    </source>
</evidence>
<comment type="caution">
    <text evidence="4">The sequence shown here is derived from an EMBL/GenBank/DDBJ whole genome shotgun (WGS) entry which is preliminary data.</text>
</comment>
<evidence type="ECO:0000259" key="2">
    <source>
        <dbReference type="Pfam" id="PF04773"/>
    </source>
</evidence>
<dbReference type="Proteomes" id="UP000435036">
    <property type="component" value="Unassembled WGS sequence"/>
</dbReference>
<organism evidence="4 5">
    <name type="scientific">Sphingobacterium humi</name>
    <dbReference type="NCBI Taxonomy" id="1796905"/>
    <lineage>
        <taxon>Bacteria</taxon>
        <taxon>Pseudomonadati</taxon>
        <taxon>Bacteroidota</taxon>
        <taxon>Sphingobacteriia</taxon>
        <taxon>Sphingobacteriales</taxon>
        <taxon>Sphingobacteriaceae</taxon>
        <taxon>Sphingobacterium</taxon>
    </lineage>
</organism>
<evidence type="ECO:0000313" key="5">
    <source>
        <dbReference type="Proteomes" id="UP000435036"/>
    </source>
</evidence>
<proteinExistence type="predicted"/>
<gene>
    <name evidence="4" type="ORF">GQF63_04095</name>
</gene>